<evidence type="ECO:0000313" key="2">
    <source>
        <dbReference type="EMBL" id="PBK79760.1"/>
    </source>
</evidence>
<keyword evidence="1" id="KW-1133">Transmembrane helix</keyword>
<dbReference type="InParanoid" id="A0A2H3CD21"/>
<sequence>MVLSASAQRQATGGKYQKTIVTHVNSTMENVIDYTKVEGIVIGCLVVFLVALLGPEKYMLHLEKHNTVFIIRVKMVQHSSWTRDSAINRGKGITPEERVG</sequence>
<proteinExistence type="predicted"/>
<gene>
    <name evidence="2" type="ORF">ARMGADRAFT_1040565</name>
</gene>
<feature type="transmembrane region" description="Helical" evidence="1">
    <location>
        <begin position="37"/>
        <end position="54"/>
    </location>
</feature>
<organism evidence="2 3">
    <name type="scientific">Armillaria gallica</name>
    <name type="common">Bulbous honey fungus</name>
    <name type="synonym">Armillaria bulbosa</name>
    <dbReference type="NCBI Taxonomy" id="47427"/>
    <lineage>
        <taxon>Eukaryota</taxon>
        <taxon>Fungi</taxon>
        <taxon>Dikarya</taxon>
        <taxon>Basidiomycota</taxon>
        <taxon>Agaricomycotina</taxon>
        <taxon>Agaricomycetes</taxon>
        <taxon>Agaricomycetidae</taxon>
        <taxon>Agaricales</taxon>
        <taxon>Marasmiineae</taxon>
        <taxon>Physalacriaceae</taxon>
        <taxon>Armillaria</taxon>
    </lineage>
</organism>
<dbReference type="Proteomes" id="UP000217790">
    <property type="component" value="Unassembled WGS sequence"/>
</dbReference>
<evidence type="ECO:0000313" key="3">
    <source>
        <dbReference type="Proteomes" id="UP000217790"/>
    </source>
</evidence>
<evidence type="ECO:0000256" key="1">
    <source>
        <dbReference type="SAM" id="Phobius"/>
    </source>
</evidence>
<keyword evidence="3" id="KW-1185">Reference proteome</keyword>
<reference evidence="3" key="1">
    <citation type="journal article" date="2017" name="Nat. Ecol. Evol.">
        <title>Genome expansion and lineage-specific genetic innovations in the forest pathogenic fungi Armillaria.</title>
        <authorList>
            <person name="Sipos G."/>
            <person name="Prasanna A.N."/>
            <person name="Walter M.C."/>
            <person name="O'Connor E."/>
            <person name="Balint B."/>
            <person name="Krizsan K."/>
            <person name="Kiss B."/>
            <person name="Hess J."/>
            <person name="Varga T."/>
            <person name="Slot J."/>
            <person name="Riley R."/>
            <person name="Boka B."/>
            <person name="Rigling D."/>
            <person name="Barry K."/>
            <person name="Lee J."/>
            <person name="Mihaltcheva S."/>
            <person name="LaButti K."/>
            <person name="Lipzen A."/>
            <person name="Waldron R."/>
            <person name="Moloney N.M."/>
            <person name="Sperisen C."/>
            <person name="Kredics L."/>
            <person name="Vagvoelgyi C."/>
            <person name="Patrignani A."/>
            <person name="Fitzpatrick D."/>
            <person name="Nagy I."/>
            <person name="Doyle S."/>
            <person name="Anderson J.B."/>
            <person name="Grigoriev I.V."/>
            <person name="Gueldener U."/>
            <person name="Muensterkoetter M."/>
            <person name="Nagy L.G."/>
        </authorList>
    </citation>
    <scope>NUCLEOTIDE SEQUENCE [LARGE SCALE GENOMIC DNA]</scope>
    <source>
        <strain evidence="3">Ar21-2</strain>
    </source>
</reference>
<name>A0A2H3CD21_ARMGA</name>
<dbReference type="AlphaFoldDB" id="A0A2H3CD21"/>
<keyword evidence="1" id="KW-0472">Membrane</keyword>
<dbReference type="EMBL" id="KZ293761">
    <property type="protein sequence ID" value="PBK79760.1"/>
    <property type="molecule type" value="Genomic_DNA"/>
</dbReference>
<protein>
    <submittedName>
        <fullName evidence="2">Uncharacterized protein</fullName>
    </submittedName>
</protein>
<dbReference type="STRING" id="47427.A0A2H3CD21"/>
<dbReference type="OrthoDB" id="5296287at2759"/>
<keyword evidence="1" id="KW-0812">Transmembrane</keyword>
<accession>A0A2H3CD21</accession>